<feature type="compositionally biased region" description="Basic residues" evidence="2">
    <location>
        <begin position="554"/>
        <end position="570"/>
    </location>
</feature>
<dbReference type="SMART" id="SM00028">
    <property type="entry name" value="TPR"/>
    <property type="match status" value="6"/>
</dbReference>
<keyword evidence="1" id="KW-0802">TPR repeat</keyword>
<proteinExistence type="predicted"/>
<evidence type="ECO:0008006" key="5">
    <source>
        <dbReference type="Google" id="ProtNLM"/>
    </source>
</evidence>
<feature type="compositionally biased region" description="Acidic residues" evidence="2">
    <location>
        <begin position="32"/>
        <end position="41"/>
    </location>
</feature>
<dbReference type="GO" id="GO:0000127">
    <property type="term" value="C:transcription factor TFIIIC complex"/>
    <property type="evidence" value="ECO:0007669"/>
    <property type="project" value="TreeGrafter"/>
</dbReference>
<dbReference type="InterPro" id="IPR011990">
    <property type="entry name" value="TPR-like_helical_dom_sf"/>
</dbReference>
<dbReference type="InterPro" id="IPR039340">
    <property type="entry name" value="Tfc4/TFIIIC-102/Sfc4"/>
</dbReference>
<dbReference type="Gene3D" id="1.25.40.10">
    <property type="entry name" value="Tetratricopeptide repeat domain"/>
    <property type="match status" value="3"/>
</dbReference>
<dbReference type="Proteomes" id="UP001174936">
    <property type="component" value="Unassembled WGS sequence"/>
</dbReference>
<dbReference type="GO" id="GO:0006383">
    <property type="term" value="P:transcription by RNA polymerase III"/>
    <property type="evidence" value="ECO:0007669"/>
    <property type="project" value="InterPro"/>
</dbReference>
<organism evidence="3 4">
    <name type="scientific">Cercophora newfieldiana</name>
    <dbReference type="NCBI Taxonomy" id="92897"/>
    <lineage>
        <taxon>Eukaryota</taxon>
        <taxon>Fungi</taxon>
        <taxon>Dikarya</taxon>
        <taxon>Ascomycota</taxon>
        <taxon>Pezizomycotina</taxon>
        <taxon>Sordariomycetes</taxon>
        <taxon>Sordariomycetidae</taxon>
        <taxon>Sordariales</taxon>
        <taxon>Lasiosphaeriaceae</taxon>
        <taxon>Cercophora</taxon>
    </lineage>
</organism>
<sequence>MDPALQLPTTTQAQQAPIQDAHAQQGHHPGYEEDDDDEDIGSEISDPTSDDLELAANIARYDAQREAFVAQQRADVASAATATATAAAGGGSVYPVPLAPVNKVGTRPNRKGRKLGPRKAAKPTPDILFRLSHAKEAFERKEYEDTIQMIKEIIRINSETYNAWTLLSTVHDELGDREKATMCLMTAAHLVPKNVPSWISAALYALHGVDEMEEGSPEKALALERALTCYSCALQADKTNIEARTGKADVLMMQGHAGQALMQYQKALGYRPLNIRTVRNMADVALDARDARKGAETAKRAYRHVIDHLQREGTFEAEEGRFEWSDLRIYLEFFGILEQWEEGAQQLKEISRWLMGRREEMFWEGRMDDREWDLHDDRRIEVPEFEPARYPQDTYGQGLPVDLRAKLYVYRCKLGHDYEAMLHLRMLDPAAEAAMDDFMDFPDCLKEIAGALLEREQVDEALRYVNFYKQIASTGGEVAVDADILVIQGRCHMILGDKSAAEECFIAAIEDDQDHIEARVQLANMYEDEQEQEGREEAFLLVRQALNLELKGDGKRRRRANGPRGPRKPRAKGDGQRRSKYVPRRLLNAEKRRQQDLEMMAEAAKNFQLLEDAKEGFAAGDEQATAAWMKAAKDLIDDFRSYKDFYPWDKYVKYLGYGGDVVHGQAATPSRNMKLAAMAERLRQNLAPAEGQEGAVSKVPTKILPPDHRGISFDKWLEIFLEYAFTLVRAGKRREAYVVCHAARDSIIWSGIDNTFLIHIAWASCAVYAGDEETCVAIARYFMRDYMPGTDSYRMFAAMCRVCQTPVSWYTSGPAQKFILRQIKTMDNIQAKALKQNPNPPDGDNSEDQTQQQLLPPQEIGLDICLLTIYGHILFSTTSYVYALSYFARAASLDPHNCLINLSTGLAYLHYALKRQATNRQYLLAQAFAFLFRYYHDRLGDAESQANRPEQVAATAAERQEAHFNIGRAYSLIGLGNLAMVYYKKVLEEAEGDRFGEGELRGGVVGNEDLTLEAAYNVRTSCYLLGDVEGAKAVTERWLVLR</sequence>
<feature type="compositionally biased region" description="Low complexity" evidence="2">
    <location>
        <begin position="1"/>
        <end position="17"/>
    </location>
</feature>
<evidence type="ECO:0000313" key="3">
    <source>
        <dbReference type="EMBL" id="KAK0646475.1"/>
    </source>
</evidence>
<feature type="compositionally biased region" description="Basic residues" evidence="2">
    <location>
        <begin position="108"/>
        <end position="121"/>
    </location>
</feature>
<feature type="region of interest" description="Disordered" evidence="2">
    <location>
        <begin position="552"/>
        <end position="587"/>
    </location>
</feature>
<dbReference type="PROSITE" id="PS50005">
    <property type="entry name" value="TPR"/>
    <property type="match status" value="1"/>
</dbReference>
<accession>A0AA40CPP1</accession>
<comment type="caution">
    <text evidence="3">The sequence shown here is derived from an EMBL/GenBank/DDBJ whole genome shotgun (WGS) entry which is preliminary data.</text>
</comment>
<dbReference type="SUPFAM" id="SSF48452">
    <property type="entry name" value="TPR-like"/>
    <property type="match status" value="2"/>
</dbReference>
<dbReference type="PANTHER" id="PTHR23082">
    <property type="entry name" value="TRANSCRIPTION INITIATION FACTOR IIIC TFIIIC , POLYPEPTIDE 3-RELATED"/>
    <property type="match status" value="1"/>
</dbReference>
<evidence type="ECO:0000313" key="4">
    <source>
        <dbReference type="Proteomes" id="UP001174936"/>
    </source>
</evidence>
<name>A0AA40CPP1_9PEZI</name>
<reference evidence="3" key="1">
    <citation type="submission" date="2023-06" db="EMBL/GenBank/DDBJ databases">
        <title>Genome-scale phylogeny and comparative genomics of the fungal order Sordariales.</title>
        <authorList>
            <consortium name="Lawrence Berkeley National Laboratory"/>
            <person name="Hensen N."/>
            <person name="Bonometti L."/>
            <person name="Westerberg I."/>
            <person name="Brannstrom I.O."/>
            <person name="Guillou S."/>
            <person name="Cros-Aarteil S."/>
            <person name="Calhoun S."/>
            <person name="Haridas S."/>
            <person name="Kuo A."/>
            <person name="Mondo S."/>
            <person name="Pangilinan J."/>
            <person name="Riley R."/>
            <person name="Labutti K."/>
            <person name="Andreopoulos B."/>
            <person name="Lipzen A."/>
            <person name="Chen C."/>
            <person name="Yanf M."/>
            <person name="Daum C."/>
            <person name="Ng V."/>
            <person name="Clum A."/>
            <person name="Steindorff A."/>
            <person name="Ohm R."/>
            <person name="Martin F."/>
            <person name="Silar P."/>
            <person name="Natvig D."/>
            <person name="Lalanne C."/>
            <person name="Gautier V."/>
            <person name="Ament-Velasquez S.L."/>
            <person name="Kruys A."/>
            <person name="Hutchinson M.I."/>
            <person name="Powell A.J."/>
            <person name="Barry K."/>
            <person name="Miller A.N."/>
            <person name="Grigoriev I.V."/>
            <person name="Debuchy R."/>
            <person name="Gladieux P."/>
            <person name="Thoren M.H."/>
            <person name="Johannesson H."/>
        </authorList>
    </citation>
    <scope>NUCLEOTIDE SEQUENCE</scope>
    <source>
        <strain evidence="3">SMH2532-1</strain>
    </source>
</reference>
<dbReference type="PANTHER" id="PTHR23082:SF0">
    <property type="entry name" value="GENERAL TRANSCRIPTION FACTOR 3C POLYPEPTIDE 3"/>
    <property type="match status" value="1"/>
</dbReference>
<dbReference type="InterPro" id="IPR019734">
    <property type="entry name" value="TPR_rpt"/>
</dbReference>
<protein>
    <recommendedName>
        <fullName evidence="5">TPR-like protein</fullName>
    </recommendedName>
</protein>
<evidence type="ECO:0000256" key="1">
    <source>
        <dbReference type="PROSITE-ProRule" id="PRU00339"/>
    </source>
</evidence>
<keyword evidence="4" id="KW-1185">Reference proteome</keyword>
<feature type="region of interest" description="Disordered" evidence="2">
    <location>
        <begin position="101"/>
        <end position="121"/>
    </location>
</feature>
<evidence type="ECO:0000256" key="2">
    <source>
        <dbReference type="SAM" id="MobiDB-lite"/>
    </source>
</evidence>
<dbReference type="EMBL" id="JAULSV010000004">
    <property type="protein sequence ID" value="KAK0646475.1"/>
    <property type="molecule type" value="Genomic_DNA"/>
</dbReference>
<feature type="repeat" description="TPR" evidence="1">
    <location>
        <begin position="864"/>
        <end position="897"/>
    </location>
</feature>
<feature type="region of interest" description="Disordered" evidence="2">
    <location>
        <begin position="1"/>
        <end position="50"/>
    </location>
</feature>
<dbReference type="AlphaFoldDB" id="A0AA40CPP1"/>
<gene>
    <name evidence="3" type="ORF">B0T16DRAFT_330624</name>
</gene>